<keyword evidence="3" id="KW-0964">Secreted</keyword>
<keyword evidence="7" id="KW-1185">Reference proteome</keyword>
<dbReference type="Proteomes" id="UP000225706">
    <property type="component" value="Unassembled WGS sequence"/>
</dbReference>
<dbReference type="AlphaFoldDB" id="A0A2B4RFR1"/>
<sequence length="201" mass="24296">MAEKRFVKLLLLMMLFELLIFPADVASLRRRRRRPVCSSQKPAGARWVNNWQGSFSFQCSAGKSVQLWKSIHRNCKQDRIHSFNCKYGPVRYKSCDCTWQNYANSYDKPLVFKCPNNGFITGIRSFYSTSYQDRKFRFRCCHIKKYRPNKCKITSLRNFWDRNLNYRVPHNYYLVGAFSDHDNRYQDRRWQFEICQFGRCR</sequence>
<evidence type="ECO:0000256" key="1">
    <source>
        <dbReference type="ARBA" id="ARBA00004613"/>
    </source>
</evidence>
<evidence type="ECO:0000256" key="3">
    <source>
        <dbReference type="ARBA" id="ARBA00022525"/>
    </source>
</evidence>
<feature type="signal peptide" evidence="5">
    <location>
        <begin position="1"/>
        <end position="25"/>
    </location>
</feature>
<organism evidence="6 7">
    <name type="scientific">Stylophora pistillata</name>
    <name type="common">Smooth cauliflower coral</name>
    <dbReference type="NCBI Taxonomy" id="50429"/>
    <lineage>
        <taxon>Eukaryota</taxon>
        <taxon>Metazoa</taxon>
        <taxon>Cnidaria</taxon>
        <taxon>Anthozoa</taxon>
        <taxon>Hexacorallia</taxon>
        <taxon>Scleractinia</taxon>
        <taxon>Astrocoeniina</taxon>
        <taxon>Pocilloporidae</taxon>
        <taxon>Stylophora</taxon>
    </lineage>
</organism>
<evidence type="ECO:0000256" key="2">
    <source>
        <dbReference type="ARBA" id="ARBA00008712"/>
    </source>
</evidence>
<dbReference type="GO" id="GO:0031012">
    <property type="term" value="C:extracellular matrix"/>
    <property type="evidence" value="ECO:0007669"/>
    <property type="project" value="TreeGrafter"/>
</dbReference>
<proteinExistence type="inferred from homology"/>
<dbReference type="OrthoDB" id="5986418at2759"/>
<evidence type="ECO:0000256" key="4">
    <source>
        <dbReference type="ARBA" id="ARBA00023157"/>
    </source>
</evidence>
<evidence type="ECO:0000313" key="7">
    <source>
        <dbReference type="Proteomes" id="UP000225706"/>
    </source>
</evidence>
<dbReference type="PANTHER" id="PTHR15040">
    <property type="entry name" value="DERMATOPONTIN-RELATED"/>
    <property type="match status" value="1"/>
</dbReference>
<evidence type="ECO:0000256" key="5">
    <source>
        <dbReference type="SAM" id="SignalP"/>
    </source>
</evidence>
<comment type="caution">
    <text evidence="6">The sequence shown here is derived from an EMBL/GenBank/DDBJ whole genome shotgun (WGS) entry which is preliminary data.</text>
</comment>
<dbReference type="GO" id="GO:0030199">
    <property type="term" value="P:collagen fibril organization"/>
    <property type="evidence" value="ECO:0007669"/>
    <property type="project" value="TreeGrafter"/>
</dbReference>
<evidence type="ECO:0000313" key="6">
    <source>
        <dbReference type="EMBL" id="PFX15639.1"/>
    </source>
</evidence>
<comment type="subcellular location">
    <subcellularLocation>
        <location evidence="1">Secreted</location>
    </subcellularLocation>
</comment>
<feature type="chain" id="PRO_5012541236" evidence="5">
    <location>
        <begin position="26"/>
        <end position="201"/>
    </location>
</feature>
<protein>
    <submittedName>
        <fullName evidence="6">Hemagglutinin/amebocyte aggregation factor</fullName>
    </submittedName>
</protein>
<dbReference type="EMBL" id="LSMT01000626">
    <property type="protein sequence ID" value="PFX15639.1"/>
    <property type="molecule type" value="Genomic_DNA"/>
</dbReference>
<comment type="similarity">
    <text evidence="2">Belongs to the dermatopontin family.</text>
</comment>
<accession>A0A2B4RFR1</accession>
<dbReference type="Pfam" id="PF14704">
    <property type="entry name" value="DERM"/>
    <property type="match status" value="1"/>
</dbReference>
<reference evidence="7" key="1">
    <citation type="journal article" date="2017" name="bioRxiv">
        <title>Comparative analysis of the genomes of Stylophora pistillata and Acropora digitifera provides evidence for extensive differences between species of corals.</title>
        <authorList>
            <person name="Voolstra C.R."/>
            <person name="Li Y."/>
            <person name="Liew Y.J."/>
            <person name="Baumgarten S."/>
            <person name="Zoccola D."/>
            <person name="Flot J.-F."/>
            <person name="Tambutte S."/>
            <person name="Allemand D."/>
            <person name="Aranda M."/>
        </authorList>
    </citation>
    <scope>NUCLEOTIDE SEQUENCE [LARGE SCALE GENOMIC DNA]</scope>
</reference>
<name>A0A2B4RFR1_STYPI</name>
<gene>
    <name evidence="6" type="ORF">AWC38_SpisGene25821</name>
</gene>
<dbReference type="InterPro" id="IPR026645">
    <property type="entry name" value="Dermatopontin"/>
</dbReference>
<keyword evidence="5" id="KW-0732">Signal</keyword>
<keyword evidence="4" id="KW-1015">Disulfide bond</keyword>
<dbReference type="PANTHER" id="PTHR15040:SF1">
    <property type="entry name" value="DERMATOPONTIN-LIKE ISOFORM X1"/>
    <property type="match status" value="1"/>
</dbReference>
<dbReference type="GO" id="GO:0005615">
    <property type="term" value="C:extracellular space"/>
    <property type="evidence" value="ECO:0007669"/>
    <property type="project" value="TreeGrafter"/>
</dbReference>